<name>A0A7X0PBW5_9BURK</name>
<organism evidence="5 6">
    <name type="scientific">Acidovorax soli</name>
    <dbReference type="NCBI Taxonomy" id="592050"/>
    <lineage>
        <taxon>Bacteria</taxon>
        <taxon>Pseudomonadati</taxon>
        <taxon>Pseudomonadota</taxon>
        <taxon>Betaproteobacteria</taxon>
        <taxon>Burkholderiales</taxon>
        <taxon>Comamonadaceae</taxon>
        <taxon>Acidovorax</taxon>
    </lineage>
</organism>
<dbReference type="Pfam" id="PF01638">
    <property type="entry name" value="HxlR"/>
    <property type="match status" value="1"/>
</dbReference>
<dbReference type="AlphaFoldDB" id="A0A7X0PBW5"/>
<dbReference type="Proteomes" id="UP000575083">
    <property type="component" value="Unassembled WGS sequence"/>
</dbReference>
<keyword evidence="2 5" id="KW-0238">DNA-binding</keyword>
<evidence type="ECO:0000259" key="4">
    <source>
        <dbReference type="PROSITE" id="PS51118"/>
    </source>
</evidence>
<sequence length="153" mass="17253">MKWNDLEQEACSVARTVSVIGDRWTLLVLRDCFLGVRRFDEFQQRLGISRPMLADRLAKLVEAGVLRKAAYQESPARYEYRLTPKGLDLHPVIMAIVHWGDVHMAGKAGRPLLHRHTGCGHLFDPVTTCSECQAELRARDVTVERGPGAFPMV</sequence>
<dbReference type="EMBL" id="JACHLK010000002">
    <property type="protein sequence ID" value="MBB6558954.1"/>
    <property type="molecule type" value="Genomic_DNA"/>
</dbReference>
<dbReference type="InterPro" id="IPR002577">
    <property type="entry name" value="HTH_HxlR"/>
</dbReference>
<dbReference type="PANTHER" id="PTHR33204:SF36">
    <property type="entry name" value="TRANSCRIPTIONAL REGULATORY PROTEIN"/>
    <property type="match status" value="1"/>
</dbReference>
<comment type="caution">
    <text evidence="5">The sequence shown here is derived from an EMBL/GenBank/DDBJ whole genome shotgun (WGS) entry which is preliminary data.</text>
</comment>
<feature type="domain" description="HTH hxlR-type" evidence="4">
    <location>
        <begin position="11"/>
        <end position="108"/>
    </location>
</feature>
<evidence type="ECO:0000313" key="6">
    <source>
        <dbReference type="Proteomes" id="UP000575083"/>
    </source>
</evidence>
<dbReference type="Gene3D" id="1.10.10.10">
    <property type="entry name" value="Winged helix-like DNA-binding domain superfamily/Winged helix DNA-binding domain"/>
    <property type="match status" value="1"/>
</dbReference>
<dbReference type="SUPFAM" id="SSF46785">
    <property type="entry name" value="Winged helix' DNA-binding domain"/>
    <property type="match status" value="1"/>
</dbReference>
<dbReference type="PANTHER" id="PTHR33204">
    <property type="entry name" value="TRANSCRIPTIONAL REGULATOR, MARR FAMILY"/>
    <property type="match status" value="1"/>
</dbReference>
<keyword evidence="1" id="KW-0805">Transcription regulation</keyword>
<evidence type="ECO:0000256" key="1">
    <source>
        <dbReference type="ARBA" id="ARBA00023015"/>
    </source>
</evidence>
<dbReference type="GO" id="GO:0003677">
    <property type="term" value="F:DNA binding"/>
    <property type="evidence" value="ECO:0007669"/>
    <property type="project" value="UniProtKB-KW"/>
</dbReference>
<evidence type="ECO:0000256" key="3">
    <source>
        <dbReference type="ARBA" id="ARBA00023163"/>
    </source>
</evidence>
<reference evidence="5 6" key="1">
    <citation type="submission" date="2020-08" db="EMBL/GenBank/DDBJ databases">
        <title>Functional genomics of gut bacteria from endangered species of beetles.</title>
        <authorList>
            <person name="Carlos-Shanley C."/>
        </authorList>
    </citation>
    <scope>NUCLEOTIDE SEQUENCE [LARGE SCALE GENOMIC DNA]</scope>
    <source>
        <strain evidence="5 6">S00198</strain>
    </source>
</reference>
<dbReference type="RefSeq" id="WP_184856359.1">
    <property type="nucleotide sequence ID" value="NZ_JACHLK010000002.1"/>
</dbReference>
<evidence type="ECO:0000256" key="2">
    <source>
        <dbReference type="ARBA" id="ARBA00023125"/>
    </source>
</evidence>
<dbReference type="InterPro" id="IPR036390">
    <property type="entry name" value="WH_DNA-bd_sf"/>
</dbReference>
<evidence type="ECO:0000313" key="5">
    <source>
        <dbReference type="EMBL" id="MBB6558954.1"/>
    </source>
</evidence>
<dbReference type="InterPro" id="IPR036388">
    <property type="entry name" value="WH-like_DNA-bd_sf"/>
</dbReference>
<dbReference type="PROSITE" id="PS51118">
    <property type="entry name" value="HTH_HXLR"/>
    <property type="match status" value="1"/>
</dbReference>
<accession>A0A7X0PBW5</accession>
<gene>
    <name evidence="5" type="ORF">HNP48_001618</name>
</gene>
<proteinExistence type="predicted"/>
<keyword evidence="6" id="KW-1185">Reference proteome</keyword>
<protein>
    <submittedName>
        <fullName evidence="5">DNA-binding HxlR family transcriptional regulator</fullName>
    </submittedName>
</protein>
<keyword evidence="3" id="KW-0804">Transcription</keyword>